<evidence type="ECO:0000313" key="13">
    <source>
        <dbReference type="EMBL" id="THV67858.1"/>
    </source>
</evidence>
<dbReference type="FunFam" id="3.40.50.300:FF:001301">
    <property type="entry name" value="Structural maintenance of chromosomes 5"/>
    <property type="match status" value="1"/>
</dbReference>
<dbReference type="AlphaFoldDB" id="A0A4S8SBQ8"/>
<evidence type="ECO:0000259" key="12">
    <source>
        <dbReference type="Pfam" id="PF02463"/>
    </source>
</evidence>
<dbReference type="GO" id="GO:0000724">
    <property type="term" value="P:double-strand break repair via homologous recombination"/>
    <property type="evidence" value="ECO:0007669"/>
    <property type="project" value="TreeGrafter"/>
</dbReference>
<evidence type="ECO:0000313" key="14">
    <source>
        <dbReference type="Proteomes" id="UP000304951"/>
    </source>
</evidence>
<reference evidence="13 14" key="1">
    <citation type="submission" date="2018-10" db="EMBL/GenBank/DDBJ databases">
        <title>Fifty Aureobasidium pullulans genomes reveal a recombining polyextremotolerant generalist.</title>
        <authorList>
            <person name="Gostincar C."/>
            <person name="Turk M."/>
            <person name="Zajc J."/>
            <person name="Gunde-Cimerman N."/>
        </authorList>
    </citation>
    <scope>NUCLEOTIDE SEQUENCE [LARGE SCALE GENOMIC DNA]</scope>
    <source>
        <strain evidence="13 14">EXF-11900</strain>
    </source>
</reference>
<feature type="region of interest" description="Disordered" evidence="11">
    <location>
        <begin position="27"/>
        <end position="79"/>
    </location>
</feature>
<feature type="compositionally biased region" description="Basic and acidic residues" evidence="11">
    <location>
        <begin position="448"/>
        <end position="463"/>
    </location>
</feature>
<evidence type="ECO:0000256" key="9">
    <source>
        <dbReference type="ARBA" id="ARBA00023242"/>
    </source>
</evidence>
<evidence type="ECO:0000256" key="1">
    <source>
        <dbReference type="ARBA" id="ARBA00004123"/>
    </source>
</evidence>
<evidence type="ECO:0000256" key="10">
    <source>
        <dbReference type="SAM" id="Coils"/>
    </source>
</evidence>
<protein>
    <recommendedName>
        <fullName evidence="4">Structural maintenance of chromosomes protein 5</fullName>
    </recommendedName>
</protein>
<feature type="coiled-coil region" evidence="10">
    <location>
        <begin position="889"/>
        <end position="958"/>
    </location>
</feature>
<dbReference type="InterPro" id="IPR027417">
    <property type="entry name" value="P-loop_NTPase"/>
</dbReference>
<dbReference type="Proteomes" id="UP000304951">
    <property type="component" value="Unassembled WGS sequence"/>
</dbReference>
<dbReference type="SUPFAM" id="SSF52540">
    <property type="entry name" value="P-loop containing nucleoside triphosphate hydrolases"/>
    <property type="match status" value="1"/>
</dbReference>
<comment type="similarity">
    <text evidence="3">Belongs to the SMC family. SMC5 subfamily.</text>
</comment>
<feature type="coiled-coil region" evidence="10">
    <location>
        <begin position="838"/>
        <end position="865"/>
    </location>
</feature>
<comment type="subcellular location">
    <subcellularLocation>
        <location evidence="2">Chromosome</location>
    </subcellularLocation>
    <subcellularLocation>
        <location evidence="1">Nucleus</location>
    </subcellularLocation>
</comment>
<dbReference type="Gene3D" id="3.40.50.300">
    <property type="entry name" value="P-loop containing nucleotide triphosphate hydrolases"/>
    <property type="match status" value="2"/>
</dbReference>
<dbReference type="GO" id="GO:0005524">
    <property type="term" value="F:ATP binding"/>
    <property type="evidence" value="ECO:0007669"/>
    <property type="project" value="UniProtKB-KW"/>
</dbReference>
<keyword evidence="8 10" id="KW-0175">Coiled coil</keyword>
<feature type="domain" description="RecF/RecN/SMC N-terminal" evidence="12">
    <location>
        <begin position="85"/>
        <end position="1083"/>
    </location>
</feature>
<sequence>MAAALAHINPTTRNYLSSQVANMPGVVPMRRPREDEDESDLDASSPSSDKRPRLNGNGSQAPLLPASYENGQNGTEPLVHSPGSIVRVGMKNFVTYTSAEFLPGPSLNMIIGPNGTGKSTLVCAICLGLGAKPDVLGRAKDPSEFVKHGMKEAEIEIELERDPARHRTNPVIKRIIKRDSNNKTFFMIDGRTSTQKAVAELCRSFSIQVDNLCQFLPQDRVVEFAALDPIELLVQTQRAAAPDYMSDWHDQLKAMRNDQRKHQADQVTMTENLKNLEGRQNMQRGDVERLRERAEQQEKLKLLETYKPFPQYNLAKEQYIESKDRWKDAKNEFAALEQQCEPALAAVKAKDEYVKAIDAVVKRRQRLVTRAQDDIKAKVKKQKNVAEAIKACEAEVEAEKKTVKTSKQERARLDGLIKNLQRQLENEPSNVDVAAINEQIRDITRQQREKLDSAEEENRKQDDQATQANSLKQRITAAENNLRQLRSKAGQQVNKLTNASPDTAKAWDWIQSHRDVFTGKVFGPAILECSVKDQKHANLVESVLNQADMVCITMTDKADFNLLQRELLDGQRLSDINLRILDTPLSQWRRPYAENELRRLGLNTYILDLIDGPDEILSMLCDNRNIHMYGVAFQELSTEQFDGMMNSNITNWATPTETYNVVKRREYGDAGTSTRTARIRPARFFTSQPVDTHAEQEYKNAIAEFNDELQHVKRQADTHRAASGRYGHEHKDLENQKKDLEDEKKRAQDARSQWQKIPVKIAGHVTKRDGLEERHASYQARVQAIKEKADKLALDRAQDALTLVSSVQSLQKLETDYLHANLALIEAESDCQVLTAHNEEVRRTLAQSAKDVRILENEKDQLKRVATEVYNVCQELRNNMTDREHELWLEYDQLSLEELEAEIDSTKARLEMVHEGDPRVLREYEDRAVQIERAKRKLENIENDLVEVQQNIDGIRQKWEPELDQLIGQISDAFSENFEKINCAGQVAVYKEDDDFNKWAIQIQVKFRENEELSVLDSHRQSGGERAVSTIFYLMALQSLARAPFRVVDEINQGMDPRNERMVHSRMVDIACSEHTSQYFLITPKLLPNLEYHPNMKVHCIASGEYMPEGQGKLDFGALAQKALAVYGGL</sequence>
<feature type="region of interest" description="Disordered" evidence="11">
    <location>
        <begin position="712"/>
        <end position="753"/>
    </location>
</feature>
<dbReference type="EMBL" id="QZAF01000370">
    <property type="protein sequence ID" value="THV67858.1"/>
    <property type="molecule type" value="Genomic_DNA"/>
</dbReference>
<dbReference type="GO" id="GO:0003697">
    <property type="term" value="F:single-stranded DNA binding"/>
    <property type="evidence" value="ECO:0007669"/>
    <property type="project" value="TreeGrafter"/>
</dbReference>
<dbReference type="GO" id="GO:0030915">
    <property type="term" value="C:Smc5-Smc6 complex"/>
    <property type="evidence" value="ECO:0007669"/>
    <property type="project" value="TreeGrafter"/>
</dbReference>
<evidence type="ECO:0000256" key="6">
    <source>
        <dbReference type="ARBA" id="ARBA00022741"/>
    </source>
</evidence>
<feature type="compositionally biased region" description="Basic and acidic residues" evidence="11">
    <location>
        <begin position="712"/>
        <end position="749"/>
    </location>
</feature>
<accession>A0A4S8SBQ8</accession>
<dbReference type="InterPro" id="IPR003395">
    <property type="entry name" value="RecF/RecN/SMC_N"/>
</dbReference>
<comment type="caution">
    <text evidence="13">The sequence shown here is derived from an EMBL/GenBank/DDBJ whole genome shotgun (WGS) entry which is preliminary data.</text>
</comment>
<keyword evidence="9" id="KW-0539">Nucleus</keyword>
<evidence type="ECO:0000256" key="3">
    <source>
        <dbReference type="ARBA" id="ARBA00010171"/>
    </source>
</evidence>
<evidence type="ECO:0000256" key="4">
    <source>
        <dbReference type="ARBA" id="ARBA00018687"/>
    </source>
</evidence>
<dbReference type="PANTHER" id="PTHR45916">
    <property type="entry name" value="STRUCTURAL MAINTENANCE OF CHROMOSOMES PROTEIN 5"/>
    <property type="match status" value="1"/>
</dbReference>
<feature type="region of interest" description="Disordered" evidence="11">
    <location>
        <begin position="448"/>
        <end position="470"/>
    </location>
</feature>
<evidence type="ECO:0000256" key="8">
    <source>
        <dbReference type="ARBA" id="ARBA00023054"/>
    </source>
</evidence>
<gene>
    <name evidence="13" type="ORF">D6D28_07161</name>
</gene>
<dbReference type="PANTHER" id="PTHR45916:SF1">
    <property type="entry name" value="STRUCTURAL MAINTENANCE OF CHROMOSOMES PROTEIN 5"/>
    <property type="match status" value="1"/>
</dbReference>
<proteinExistence type="inferred from homology"/>
<name>A0A4S8SBQ8_AURPU</name>
<keyword evidence="5" id="KW-0158">Chromosome</keyword>
<evidence type="ECO:0000256" key="11">
    <source>
        <dbReference type="SAM" id="MobiDB-lite"/>
    </source>
</evidence>
<evidence type="ECO:0000256" key="2">
    <source>
        <dbReference type="ARBA" id="ARBA00004286"/>
    </source>
</evidence>
<evidence type="ECO:0000256" key="7">
    <source>
        <dbReference type="ARBA" id="ARBA00022840"/>
    </source>
</evidence>
<dbReference type="Pfam" id="PF02463">
    <property type="entry name" value="SMC_N"/>
    <property type="match status" value="1"/>
</dbReference>
<keyword evidence="6" id="KW-0547">Nucleotide-binding</keyword>
<evidence type="ECO:0000256" key="5">
    <source>
        <dbReference type="ARBA" id="ARBA00022454"/>
    </source>
</evidence>
<organism evidence="13 14">
    <name type="scientific">Aureobasidium pullulans</name>
    <name type="common">Black yeast</name>
    <name type="synonym">Pullularia pullulans</name>
    <dbReference type="NCBI Taxonomy" id="5580"/>
    <lineage>
        <taxon>Eukaryota</taxon>
        <taxon>Fungi</taxon>
        <taxon>Dikarya</taxon>
        <taxon>Ascomycota</taxon>
        <taxon>Pezizomycotina</taxon>
        <taxon>Dothideomycetes</taxon>
        <taxon>Dothideomycetidae</taxon>
        <taxon>Dothideales</taxon>
        <taxon>Saccotheciaceae</taxon>
        <taxon>Aureobasidium</taxon>
    </lineage>
</organism>
<dbReference type="GO" id="GO:0005634">
    <property type="term" value="C:nucleus"/>
    <property type="evidence" value="ECO:0007669"/>
    <property type="project" value="UniProtKB-SubCell"/>
</dbReference>
<keyword evidence="7" id="KW-0067">ATP-binding</keyword>